<keyword evidence="6 8" id="KW-0456">Lyase</keyword>
<comment type="similarity">
    <text evidence="2 8">Belongs to the group II decarboxylase family.</text>
</comment>
<dbReference type="InterPro" id="IPR002129">
    <property type="entry name" value="PyrdxlP-dep_de-COase"/>
</dbReference>
<reference evidence="10 11" key="1">
    <citation type="submission" date="2021-02" db="EMBL/GenBank/DDBJ databases">
        <title>Plant Genome Project.</title>
        <authorList>
            <person name="Zhang R.-G."/>
        </authorList>
    </citation>
    <scope>NUCLEOTIDE SEQUENCE [LARGE SCALE GENOMIC DNA]</scope>
    <source>
        <tissue evidence="10">Leaves</tissue>
    </source>
</reference>
<evidence type="ECO:0000256" key="8">
    <source>
        <dbReference type="RuleBase" id="RU000382"/>
    </source>
</evidence>
<evidence type="ECO:0000256" key="7">
    <source>
        <dbReference type="ARBA" id="ARBA00048868"/>
    </source>
</evidence>
<dbReference type="Gene3D" id="3.40.640.10">
    <property type="entry name" value="Type I PLP-dependent aspartate aminotransferase-like (Major domain)"/>
    <property type="match status" value="1"/>
</dbReference>
<evidence type="ECO:0000256" key="1">
    <source>
        <dbReference type="ARBA" id="ARBA00001933"/>
    </source>
</evidence>
<proteinExistence type="inferred from homology"/>
<keyword evidence="9" id="KW-0210">Decarboxylase</keyword>
<keyword evidence="4" id="KW-0112">Calmodulin-binding</keyword>
<evidence type="ECO:0000256" key="5">
    <source>
        <dbReference type="ARBA" id="ARBA00022898"/>
    </source>
</evidence>
<keyword evidence="5 8" id="KW-0663">Pyridoxal phosphate</keyword>
<dbReference type="Proteomes" id="UP000827721">
    <property type="component" value="Unassembled WGS sequence"/>
</dbReference>
<evidence type="ECO:0000256" key="3">
    <source>
        <dbReference type="ARBA" id="ARBA00012421"/>
    </source>
</evidence>
<dbReference type="InterPro" id="IPR010107">
    <property type="entry name" value="Glutamate_decarboxylase"/>
</dbReference>
<evidence type="ECO:0000313" key="11">
    <source>
        <dbReference type="Proteomes" id="UP000827721"/>
    </source>
</evidence>
<evidence type="ECO:0000256" key="4">
    <source>
        <dbReference type="ARBA" id="ARBA00022860"/>
    </source>
</evidence>
<dbReference type="PANTHER" id="PTHR43321">
    <property type="entry name" value="GLUTAMATE DECARBOXYLASE"/>
    <property type="match status" value="1"/>
</dbReference>
<dbReference type="Pfam" id="PF00282">
    <property type="entry name" value="Pyridoxal_deC"/>
    <property type="match status" value="1"/>
</dbReference>
<evidence type="ECO:0000256" key="9">
    <source>
        <dbReference type="RuleBase" id="RU361171"/>
    </source>
</evidence>
<dbReference type="NCBIfam" id="TIGR01788">
    <property type="entry name" value="Glu-decarb-GAD"/>
    <property type="match status" value="1"/>
</dbReference>
<name>A0ABQ8I2E7_9ROSI</name>
<comment type="caution">
    <text evidence="10">The sequence shown here is derived from an EMBL/GenBank/DDBJ whole genome shotgun (WGS) entry which is preliminary data.</text>
</comment>
<evidence type="ECO:0000313" key="10">
    <source>
        <dbReference type="EMBL" id="KAH7570793.1"/>
    </source>
</evidence>
<keyword evidence="11" id="KW-1185">Reference proteome</keyword>
<evidence type="ECO:0000256" key="2">
    <source>
        <dbReference type="ARBA" id="ARBA00009533"/>
    </source>
</evidence>
<dbReference type="InterPro" id="IPR015424">
    <property type="entry name" value="PyrdxlP-dep_Trfase"/>
</dbReference>
<protein>
    <recommendedName>
        <fullName evidence="3 9">Glutamate decarboxylase</fullName>
        <ecNumber evidence="3 9">4.1.1.15</ecNumber>
    </recommendedName>
</protein>
<comment type="cofactor">
    <cofactor evidence="1 8">
        <name>pyridoxal 5'-phosphate</name>
        <dbReference type="ChEBI" id="CHEBI:597326"/>
    </cofactor>
</comment>
<dbReference type="Gene3D" id="3.90.1150.160">
    <property type="match status" value="1"/>
</dbReference>
<organism evidence="10 11">
    <name type="scientific">Xanthoceras sorbifolium</name>
    <dbReference type="NCBI Taxonomy" id="99658"/>
    <lineage>
        <taxon>Eukaryota</taxon>
        <taxon>Viridiplantae</taxon>
        <taxon>Streptophyta</taxon>
        <taxon>Embryophyta</taxon>
        <taxon>Tracheophyta</taxon>
        <taxon>Spermatophyta</taxon>
        <taxon>Magnoliopsida</taxon>
        <taxon>eudicotyledons</taxon>
        <taxon>Gunneridae</taxon>
        <taxon>Pentapetalae</taxon>
        <taxon>rosids</taxon>
        <taxon>malvids</taxon>
        <taxon>Sapindales</taxon>
        <taxon>Sapindaceae</taxon>
        <taxon>Xanthoceroideae</taxon>
        <taxon>Xanthoceras</taxon>
    </lineage>
</organism>
<accession>A0ABQ8I2E7</accession>
<evidence type="ECO:0000256" key="6">
    <source>
        <dbReference type="ARBA" id="ARBA00023239"/>
    </source>
</evidence>
<dbReference type="SUPFAM" id="SSF53383">
    <property type="entry name" value="PLP-dependent transferases"/>
    <property type="match status" value="1"/>
</dbReference>
<comment type="catalytic activity">
    <reaction evidence="7 9">
        <text>L-glutamate + H(+) = 4-aminobutanoate + CO2</text>
        <dbReference type="Rhea" id="RHEA:17785"/>
        <dbReference type="ChEBI" id="CHEBI:15378"/>
        <dbReference type="ChEBI" id="CHEBI:16526"/>
        <dbReference type="ChEBI" id="CHEBI:29985"/>
        <dbReference type="ChEBI" id="CHEBI:59888"/>
        <dbReference type="EC" id="4.1.1.15"/>
    </reaction>
</comment>
<gene>
    <name evidence="10" type="ORF">JRO89_XS05G0191100</name>
</gene>
<dbReference type="PANTHER" id="PTHR43321:SF3">
    <property type="entry name" value="GLUTAMATE DECARBOXYLASE"/>
    <property type="match status" value="1"/>
</dbReference>
<sequence>MLSLKVNIPNSNKSMMHCNKKAAAKRKQSSLVPQIAEALKSSLVPLSMSSLEPQLCSMKPTKKKHNAIDIEKTEADITLRRSIMVLSKTASESDVSVHSTFASRYVRNSLPRSAFESVLAVVIDDPRFKMPENSIPKEAAYQIINDELMLDGNPRLNLASFVTTWMEPECDKLMMEAINKNYVDMDEYPVTTELQAKEFIFANIRMFVMLKQNRCVNMIAHLFNAPLEESEVAVGVGTVGSSEAIMLAGLAFKRKWQNKRKAEGKPYDKPNIVTGANVQVCWEKFARYFEVELKEVKLREGYYVMDPVKAVEMVDENTICVAAILGSTLNGEFEDVKLLNDLLVEKNKQTGWDTPIHVDAASGGFIAPFLYPELEWDFRLPLVKSINVSGHKYGLVYAGIGWVIWRSKEDLPEELIFHINYLGADQPTFTLNFSKGSSQVIAQYYQLIRLGFEGYRNVMENCHENAMVLKQGLEKTGRFNIVSKDHGVPLVAFSLKDNKIHDEFEVAEMLRRFGWIVPAYTMPADAQHVTVLRVVIREDFSRTLAERLVLDITKVLHELDLLPSKLLVAAHKNGKNGTVVKKTETETQREVTTYWKKFVLDMKTNRNKIC</sequence>
<dbReference type="EC" id="4.1.1.15" evidence="3 9"/>
<dbReference type="EMBL" id="JAFEMO010000005">
    <property type="protein sequence ID" value="KAH7570793.1"/>
    <property type="molecule type" value="Genomic_DNA"/>
</dbReference>
<dbReference type="Gene3D" id="4.10.280.50">
    <property type="match status" value="1"/>
</dbReference>
<dbReference type="InterPro" id="IPR015421">
    <property type="entry name" value="PyrdxlP-dep_Trfase_major"/>
</dbReference>